<proteinExistence type="predicted"/>
<sequence>MEPTNGSSIPEIVVDVLPQDMNQREARPSSSEPSTSHIVPPGEMDPGSGNSNHESTEVPIAMFIQIIFQFEDRNPRKEELRLDLLNAALEGNIDAVKSLFNNPLLRDSSSSSLSASSSPSSASTPSPFNVAITEKHETIFHVAAGANQTDFVEKMIGEIAPDDLKLQNVKGNTAFCLAVMAGNKSITKKMLDIDGDLLTIRGGGNLTPLNLAAMFGERQMALYLYRQYYRGTLTLADKKQLFFDSIDTYLYGEYSRISFLAWF</sequence>
<evidence type="ECO:0000313" key="1">
    <source>
        <dbReference type="EMBL" id="KAJ0079500.1"/>
    </source>
</evidence>
<gene>
    <name evidence="1" type="ORF">Patl1_24148</name>
</gene>
<keyword evidence="2" id="KW-1185">Reference proteome</keyword>
<evidence type="ECO:0000313" key="2">
    <source>
        <dbReference type="Proteomes" id="UP001164250"/>
    </source>
</evidence>
<accession>A0ACC0ZZN3</accession>
<protein>
    <submittedName>
        <fullName evidence="1">Uncharacterized protein</fullName>
    </submittedName>
</protein>
<reference evidence="2" key="1">
    <citation type="journal article" date="2023" name="G3 (Bethesda)">
        <title>Genome assembly and association tests identify interacting loci associated with vigor, precocity, and sex in interspecific pistachio rootstocks.</title>
        <authorList>
            <person name="Palmer W."/>
            <person name="Jacygrad E."/>
            <person name="Sagayaradj S."/>
            <person name="Cavanaugh K."/>
            <person name="Han R."/>
            <person name="Bertier L."/>
            <person name="Beede B."/>
            <person name="Kafkas S."/>
            <person name="Golino D."/>
            <person name="Preece J."/>
            <person name="Michelmore R."/>
        </authorList>
    </citation>
    <scope>NUCLEOTIDE SEQUENCE [LARGE SCALE GENOMIC DNA]</scope>
</reference>
<organism evidence="1 2">
    <name type="scientific">Pistacia atlantica</name>
    <dbReference type="NCBI Taxonomy" id="434234"/>
    <lineage>
        <taxon>Eukaryota</taxon>
        <taxon>Viridiplantae</taxon>
        <taxon>Streptophyta</taxon>
        <taxon>Embryophyta</taxon>
        <taxon>Tracheophyta</taxon>
        <taxon>Spermatophyta</taxon>
        <taxon>Magnoliopsida</taxon>
        <taxon>eudicotyledons</taxon>
        <taxon>Gunneridae</taxon>
        <taxon>Pentapetalae</taxon>
        <taxon>rosids</taxon>
        <taxon>malvids</taxon>
        <taxon>Sapindales</taxon>
        <taxon>Anacardiaceae</taxon>
        <taxon>Pistacia</taxon>
    </lineage>
</organism>
<dbReference type="Proteomes" id="UP001164250">
    <property type="component" value="Chromosome 13"/>
</dbReference>
<name>A0ACC0ZZN3_9ROSI</name>
<dbReference type="EMBL" id="CM047909">
    <property type="protein sequence ID" value="KAJ0079500.1"/>
    <property type="molecule type" value="Genomic_DNA"/>
</dbReference>
<comment type="caution">
    <text evidence="1">The sequence shown here is derived from an EMBL/GenBank/DDBJ whole genome shotgun (WGS) entry which is preliminary data.</text>
</comment>